<feature type="domain" description="Signal transduction histidine kinase subgroup 3 dimerisation and phosphoacceptor" evidence="12">
    <location>
        <begin position="203"/>
        <end position="268"/>
    </location>
</feature>
<organism evidence="13 14">
    <name type="scientific">Streptacidiphilus monticola</name>
    <dbReference type="NCBI Taxonomy" id="2161674"/>
    <lineage>
        <taxon>Bacteria</taxon>
        <taxon>Bacillati</taxon>
        <taxon>Actinomycetota</taxon>
        <taxon>Actinomycetes</taxon>
        <taxon>Kitasatosporales</taxon>
        <taxon>Streptomycetaceae</taxon>
        <taxon>Streptacidiphilus</taxon>
    </lineage>
</organism>
<feature type="region of interest" description="Disordered" evidence="9">
    <location>
        <begin position="363"/>
        <end position="385"/>
    </location>
</feature>
<feature type="region of interest" description="Disordered" evidence="9">
    <location>
        <begin position="1"/>
        <end position="26"/>
    </location>
</feature>
<proteinExistence type="predicted"/>
<dbReference type="InterPro" id="IPR036890">
    <property type="entry name" value="HATPase_C_sf"/>
</dbReference>
<dbReference type="Proteomes" id="UP001596174">
    <property type="component" value="Unassembled WGS sequence"/>
</dbReference>
<keyword evidence="3" id="KW-0597">Phosphoprotein</keyword>
<keyword evidence="10" id="KW-1133">Transmembrane helix</keyword>
<dbReference type="GO" id="GO:0016301">
    <property type="term" value="F:kinase activity"/>
    <property type="evidence" value="ECO:0007669"/>
    <property type="project" value="UniProtKB-KW"/>
</dbReference>
<evidence type="ECO:0000256" key="4">
    <source>
        <dbReference type="ARBA" id="ARBA00022679"/>
    </source>
</evidence>
<keyword evidence="10" id="KW-0812">Transmembrane</keyword>
<dbReference type="InterPro" id="IPR011712">
    <property type="entry name" value="Sig_transdc_His_kin_sub3_dim/P"/>
</dbReference>
<evidence type="ECO:0000259" key="12">
    <source>
        <dbReference type="Pfam" id="PF07730"/>
    </source>
</evidence>
<comment type="catalytic activity">
    <reaction evidence="1">
        <text>ATP + protein L-histidine = ADP + protein N-phospho-L-histidine.</text>
        <dbReference type="EC" id="2.7.13.3"/>
    </reaction>
</comment>
<feature type="transmembrane region" description="Helical" evidence="10">
    <location>
        <begin position="163"/>
        <end position="181"/>
    </location>
</feature>
<feature type="transmembrane region" description="Helical" evidence="10">
    <location>
        <begin position="41"/>
        <end position="59"/>
    </location>
</feature>
<name>A0ABW1G500_9ACTN</name>
<evidence type="ECO:0000313" key="13">
    <source>
        <dbReference type="EMBL" id="MFC5909363.1"/>
    </source>
</evidence>
<keyword evidence="7" id="KW-0067">ATP-binding</keyword>
<feature type="compositionally biased region" description="Gly residues" evidence="9">
    <location>
        <begin position="369"/>
        <end position="383"/>
    </location>
</feature>
<feature type="transmembrane region" description="Helical" evidence="10">
    <location>
        <begin position="109"/>
        <end position="128"/>
    </location>
</feature>
<dbReference type="EMBL" id="JBHSQJ010000080">
    <property type="protein sequence ID" value="MFC5909363.1"/>
    <property type="molecule type" value="Genomic_DNA"/>
</dbReference>
<dbReference type="InterPro" id="IPR003594">
    <property type="entry name" value="HATPase_dom"/>
</dbReference>
<accession>A0ABW1G500</accession>
<evidence type="ECO:0000256" key="7">
    <source>
        <dbReference type="ARBA" id="ARBA00022840"/>
    </source>
</evidence>
<sequence>MIPAADDNSARPPGRRPTHPPARPWDGRRGDGGWWLFRARVPLAVAVALLQVFGSHAAAQHQPGRSALDPLAYALLLLGPSLLLFRSRFPVAVCAATSAVAAAYLLLGYPYGPVFVSAVVAFVGAVLAGRRRAAWLCAAGLYLVHLGVSAGTGSLTWGQELGMLAWLLLVVLLAEVIRTRAEQRAQRRQARVEREQRIADEQRLAIARELHDVLAHSISLINVQAGVALELIDDDPEQARTALATIKQTSKQALGEVRQVLGTLRGPAAAAGDAGPSAATAAPRSPAPGLDRLPELVAQAKDAGLDVRLVTEGTPRPLPQGVELAGFRIVQEALTNILRHSAARSAEVRVGYPAVGGLELTVRDPGPASAGGGSRAGGSGSGLTGMRERAAALGGRFVAGPRTDGGFEVRAELPSPGAEWLGRIGRSSG</sequence>
<dbReference type="Gene3D" id="3.30.565.10">
    <property type="entry name" value="Histidine kinase-like ATPase, C-terminal domain"/>
    <property type="match status" value="1"/>
</dbReference>
<gene>
    <name evidence="13" type="ORF">ACFP3V_19365</name>
</gene>
<dbReference type="EC" id="2.7.13.3" evidence="2"/>
<dbReference type="SUPFAM" id="SSF55874">
    <property type="entry name" value="ATPase domain of HSP90 chaperone/DNA topoisomerase II/histidine kinase"/>
    <property type="match status" value="1"/>
</dbReference>
<keyword evidence="4" id="KW-0808">Transferase</keyword>
<evidence type="ECO:0000256" key="6">
    <source>
        <dbReference type="ARBA" id="ARBA00022777"/>
    </source>
</evidence>
<keyword evidence="8" id="KW-0902">Two-component regulatory system</keyword>
<dbReference type="PANTHER" id="PTHR24421:SF10">
    <property type="entry name" value="NITRATE_NITRITE SENSOR PROTEIN NARQ"/>
    <property type="match status" value="1"/>
</dbReference>
<dbReference type="RefSeq" id="WP_380585093.1">
    <property type="nucleotide sequence ID" value="NZ_JBHSQJ010000080.1"/>
</dbReference>
<keyword evidence="6 13" id="KW-0418">Kinase</keyword>
<evidence type="ECO:0000256" key="5">
    <source>
        <dbReference type="ARBA" id="ARBA00022741"/>
    </source>
</evidence>
<evidence type="ECO:0000256" key="2">
    <source>
        <dbReference type="ARBA" id="ARBA00012438"/>
    </source>
</evidence>
<feature type="transmembrane region" description="Helical" evidence="10">
    <location>
        <begin position="71"/>
        <end position="89"/>
    </location>
</feature>
<protein>
    <recommendedName>
        <fullName evidence="2">histidine kinase</fullName>
        <ecNumber evidence="2">2.7.13.3</ecNumber>
    </recommendedName>
</protein>
<feature type="region of interest" description="Disordered" evidence="9">
    <location>
        <begin position="268"/>
        <end position="289"/>
    </location>
</feature>
<evidence type="ECO:0000256" key="10">
    <source>
        <dbReference type="SAM" id="Phobius"/>
    </source>
</evidence>
<evidence type="ECO:0000256" key="8">
    <source>
        <dbReference type="ARBA" id="ARBA00023012"/>
    </source>
</evidence>
<comment type="caution">
    <text evidence="13">The sequence shown here is derived from an EMBL/GenBank/DDBJ whole genome shotgun (WGS) entry which is preliminary data.</text>
</comment>
<feature type="transmembrane region" description="Helical" evidence="10">
    <location>
        <begin position="135"/>
        <end position="157"/>
    </location>
</feature>
<dbReference type="PANTHER" id="PTHR24421">
    <property type="entry name" value="NITRATE/NITRITE SENSOR PROTEIN NARX-RELATED"/>
    <property type="match status" value="1"/>
</dbReference>
<dbReference type="Gene3D" id="1.20.5.1930">
    <property type="match status" value="1"/>
</dbReference>
<evidence type="ECO:0000313" key="14">
    <source>
        <dbReference type="Proteomes" id="UP001596174"/>
    </source>
</evidence>
<dbReference type="CDD" id="cd16917">
    <property type="entry name" value="HATPase_UhpB-NarQ-NarX-like"/>
    <property type="match status" value="1"/>
</dbReference>
<evidence type="ECO:0000256" key="3">
    <source>
        <dbReference type="ARBA" id="ARBA00022553"/>
    </source>
</evidence>
<keyword evidence="14" id="KW-1185">Reference proteome</keyword>
<keyword evidence="10" id="KW-0472">Membrane</keyword>
<dbReference type="Pfam" id="PF02518">
    <property type="entry name" value="HATPase_c"/>
    <property type="match status" value="1"/>
</dbReference>
<reference evidence="14" key="1">
    <citation type="journal article" date="2019" name="Int. J. Syst. Evol. Microbiol.">
        <title>The Global Catalogue of Microorganisms (GCM) 10K type strain sequencing project: providing services to taxonomists for standard genome sequencing and annotation.</title>
        <authorList>
            <consortium name="The Broad Institute Genomics Platform"/>
            <consortium name="The Broad Institute Genome Sequencing Center for Infectious Disease"/>
            <person name="Wu L."/>
            <person name="Ma J."/>
        </authorList>
    </citation>
    <scope>NUCLEOTIDE SEQUENCE [LARGE SCALE GENOMIC DNA]</scope>
    <source>
        <strain evidence="14">JCM 4816</strain>
    </source>
</reference>
<feature type="domain" description="Histidine kinase/HSP90-like ATPase" evidence="11">
    <location>
        <begin position="327"/>
        <end position="415"/>
    </location>
</feature>
<evidence type="ECO:0000256" key="9">
    <source>
        <dbReference type="SAM" id="MobiDB-lite"/>
    </source>
</evidence>
<dbReference type="Pfam" id="PF07730">
    <property type="entry name" value="HisKA_3"/>
    <property type="match status" value="1"/>
</dbReference>
<evidence type="ECO:0000259" key="11">
    <source>
        <dbReference type="Pfam" id="PF02518"/>
    </source>
</evidence>
<evidence type="ECO:0000256" key="1">
    <source>
        <dbReference type="ARBA" id="ARBA00000085"/>
    </source>
</evidence>
<keyword evidence="5" id="KW-0547">Nucleotide-binding</keyword>
<dbReference type="InterPro" id="IPR050482">
    <property type="entry name" value="Sensor_HK_TwoCompSys"/>
</dbReference>